<comment type="caution">
    <text evidence="11">The sequence shown here is derived from an EMBL/GenBank/DDBJ whole genome shotgun (WGS) entry which is preliminary data.</text>
</comment>
<dbReference type="InterPro" id="IPR036819">
    <property type="entry name" value="Subtilisin_inhibitor-like_sf"/>
</dbReference>
<evidence type="ECO:0000313" key="11">
    <source>
        <dbReference type="EMBL" id="GAA0250005.1"/>
    </source>
</evidence>
<organism evidence="11 12">
    <name type="scientific">Saccharothrix mutabilis subsp. mutabilis</name>
    <dbReference type="NCBI Taxonomy" id="66855"/>
    <lineage>
        <taxon>Bacteria</taxon>
        <taxon>Bacillati</taxon>
        <taxon>Actinomycetota</taxon>
        <taxon>Actinomycetes</taxon>
        <taxon>Pseudonocardiales</taxon>
        <taxon>Pseudonocardiaceae</taxon>
        <taxon>Saccharothrix</taxon>
    </lineage>
</organism>
<keyword evidence="9" id="KW-0732">Signal</keyword>
<sequence>MSRKLLAVLATTAAALAGVSMPAAASAATPGSTTAPEVRLLLSVTFSDADPVHSGTRFGYLTCDPVGGKHDNPVEACAELAAADGDLSATDHESGVACTLEYAPVTVRAVGWYGDEPVRYKNTYGNHCVFAATAGEVWNI</sequence>
<dbReference type="SUPFAM" id="SSF55399">
    <property type="entry name" value="Subtilisin inhibitor"/>
    <property type="match status" value="1"/>
</dbReference>
<keyword evidence="6 8" id="KW-0722">Serine protease inhibitor</keyword>
<evidence type="ECO:0000313" key="12">
    <source>
        <dbReference type="Proteomes" id="UP001500416"/>
    </source>
</evidence>
<comment type="subunit">
    <text evidence="3">Homodimer.</text>
</comment>
<evidence type="ECO:0000256" key="6">
    <source>
        <dbReference type="ARBA" id="ARBA00022900"/>
    </source>
</evidence>
<feature type="domain" description="Subtilisin inhibitor" evidence="10">
    <location>
        <begin position="42"/>
        <end position="126"/>
    </location>
</feature>
<dbReference type="PRINTS" id="PR00294">
    <property type="entry name" value="SSBTLNINHBTR"/>
</dbReference>
<dbReference type="Proteomes" id="UP001500416">
    <property type="component" value="Unassembled WGS sequence"/>
</dbReference>
<name>A0ABN0UGR6_9PSEU</name>
<evidence type="ECO:0000256" key="2">
    <source>
        <dbReference type="ARBA" id="ARBA00010472"/>
    </source>
</evidence>
<protein>
    <recommendedName>
        <fullName evidence="10">Subtilisin inhibitor domain-containing protein</fullName>
    </recommendedName>
</protein>
<dbReference type="InterPro" id="IPR023549">
    <property type="entry name" value="Subtilisin_inhibitor"/>
</dbReference>
<evidence type="ECO:0000259" key="10">
    <source>
        <dbReference type="Pfam" id="PF00720"/>
    </source>
</evidence>
<reference evidence="11 12" key="1">
    <citation type="journal article" date="2019" name="Int. J. Syst. Evol. Microbiol.">
        <title>The Global Catalogue of Microorganisms (GCM) 10K type strain sequencing project: providing services to taxonomists for standard genome sequencing and annotation.</title>
        <authorList>
            <consortium name="The Broad Institute Genomics Platform"/>
            <consortium name="The Broad Institute Genome Sequencing Center for Infectious Disease"/>
            <person name="Wu L."/>
            <person name="Ma J."/>
        </authorList>
    </citation>
    <scope>NUCLEOTIDE SEQUENCE [LARGE SCALE GENOMIC DNA]</scope>
    <source>
        <strain evidence="11 12">JCM 3380</strain>
    </source>
</reference>
<keyword evidence="7" id="KW-1015">Disulfide bond</keyword>
<evidence type="ECO:0000256" key="1">
    <source>
        <dbReference type="ARBA" id="ARBA00004613"/>
    </source>
</evidence>
<evidence type="ECO:0000256" key="5">
    <source>
        <dbReference type="ARBA" id="ARBA00022690"/>
    </source>
</evidence>
<evidence type="ECO:0000256" key="3">
    <source>
        <dbReference type="ARBA" id="ARBA00011738"/>
    </source>
</evidence>
<accession>A0ABN0UGR6</accession>
<dbReference type="Pfam" id="PF00720">
    <property type="entry name" value="SSI"/>
    <property type="match status" value="1"/>
</dbReference>
<gene>
    <name evidence="11" type="ORF">GCM10010492_57660</name>
</gene>
<keyword evidence="4" id="KW-0964">Secreted</keyword>
<comment type="similarity">
    <text evidence="2 8">Belongs to the protease inhibitor I16 (SSI) family.</text>
</comment>
<keyword evidence="12" id="KW-1185">Reference proteome</keyword>
<feature type="chain" id="PRO_5045470819" description="Subtilisin inhibitor domain-containing protein" evidence="9">
    <location>
        <begin position="28"/>
        <end position="140"/>
    </location>
</feature>
<evidence type="ECO:0000256" key="7">
    <source>
        <dbReference type="ARBA" id="ARBA00023157"/>
    </source>
</evidence>
<dbReference type="Gene3D" id="3.30.350.10">
    <property type="entry name" value="Subtilisin inhibitor-like"/>
    <property type="match status" value="1"/>
</dbReference>
<evidence type="ECO:0000256" key="9">
    <source>
        <dbReference type="SAM" id="SignalP"/>
    </source>
</evidence>
<keyword evidence="5 8" id="KW-0646">Protease inhibitor</keyword>
<dbReference type="EMBL" id="BAAABU010000017">
    <property type="protein sequence ID" value="GAA0250005.1"/>
    <property type="molecule type" value="Genomic_DNA"/>
</dbReference>
<evidence type="ECO:0000256" key="8">
    <source>
        <dbReference type="RuleBase" id="RU003471"/>
    </source>
</evidence>
<comment type="subcellular location">
    <subcellularLocation>
        <location evidence="1">Secreted</location>
    </subcellularLocation>
</comment>
<evidence type="ECO:0000256" key="4">
    <source>
        <dbReference type="ARBA" id="ARBA00022525"/>
    </source>
</evidence>
<dbReference type="RefSeq" id="WP_343937074.1">
    <property type="nucleotide sequence ID" value="NZ_BAAABU010000017.1"/>
</dbReference>
<feature type="signal peptide" evidence="9">
    <location>
        <begin position="1"/>
        <end position="27"/>
    </location>
</feature>
<dbReference type="InterPro" id="IPR000691">
    <property type="entry name" value="Prot_inh_I16_SSI"/>
</dbReference>
<proteinExistence type="inferred from homology"/>